<gene>
    <name evidence="2" type="ORF">PEPS_22700</name>
</gene>
<dbReference type="RefSeq" id="WP_338397127.1">
    <property type="nucleotide sequence ID" value="NZ_AP025292.1"/>
</dbReference>
<evidence type="ECO:0000313" key="3">
    <source>
        <dbReference type="Proteomes" id="UP001354989"/>
    </source>
</evidence>
<dbReference type="EMBL" id="AP025292">
    <property type="protein sequence ID" value="BDC99989.1"/>
    <property type="molecule type" value="Genomic_DNA"/>
</dbReference>
<accession>A0ABM7VGZ4</accession>
<dbReference type="InterPro" id="IPR050266">
    <property type="entry name" value="AB_hydrolase_sf"/>
</dbReference>
<dbReference type="InterPro" id="IPR000801">
    <property type="entry name" value="Esterase-like"/>
</dbReference>
<dbReference type="Proteomes" id="UP001354989">
    <property type="component" value="Chromosome"/>
</dbReference>
<proteinExistence type="predicted"/>
<keyword evidence="3" id="KW-1185">Reference proteome</keyword>
<organism evidence="2 3">
    <name type="scientific">Persicobacter psychrovividus</name>
    <dbReference type="NCBI Taxonomy" id="387638"/>
    <lineage>
        <taxon>Bacteria</taxon>
        <taxon>Pseudomonadati</taxon>
        <taxon>Bacteroidota</taxon>
        <taxon>Cytophagia</taxon>
        <taxon>Cytophagales</taxon>
        <taxon>Persicobacteraceae</taxon>
        <taxon>Persicobacter</taxon>
    </lineage>
</organism>
<reference evidence="2 3" key="1">
    <citation type="submission" date="2021-12" db="EMBL/GenBank/DDBJ databases">
        <title>Genome sequencing of bacteria with rrn-lacking chromosome and rrn-plasmid.</title>
        <authorList>
            <person name="Anda M."/>
            <person name="Iwasaki W."/>
        </authorList>
    </citation>
    <scope>NUCLEOTIDE SEQUENCE [LARGE SCALE GENOMIC DNA]</scope>
    <source>
        <strain evidence="2 3">NBRC 101262</strain>
    </source>
</reference>
<protein>
    <submittedName>
        <fullName evidence="2">Lysophospholipase</fullName>
    </submittedName>
</protein>
<dbReference type="PANTHER" id="PTHR43798:SF31">
    <property type="entry name" value="AB HYDROLASE SUPERFAMILY PROTEIN YCLE"/>
    <property type="match status" value="1"/>
</dbReference>
<dbReference type="SUPFAM" id="SSF53474">
    <property type="entry name" value="alpha/beta-Hydrolases"/>
    <property type="match status" value="1"/>
</dbReference>
<evidence type="ECO:0000256" key="1">
    <source>
        <dbReference type="ARBA" id="ARBA00022801"/>
    </source>
</evidence>
<dbReference type="Pfam" id="PF00756">
    <property type="entry name" value="Esterase"/>
    <property type="match status" value="1"/>
</dbReference>
<dbReference type="Gene3D" id="3.40.50.1820">
    <property type="entry name" value="alpha/beta hydrolase"/>
    <property type="match status" value="1"/>
</dbReference>
<name>A0ABM7VGZ4_9BACT</name>
<evidence type="ECO:0000313" key="2">
    <source>
        <dbReference type="EMBL" id="BDC99989.1"/>
    </source>
</evidence>
<sequence>MSINRRSKFLMGGLAVLLFGAYFIGPQSPKPKLDPKIKLLPDMQPSEVEAVVKKAEAAVPNIKPNNEAEIVWANDSLKEKTEWCVVYLHGFSASKYEGNPTHRDFAKRFGCNLYLARLQAHGVASENELKDLAPEGLVNSAKRAIAIGHQLGKKVLLMSTSTGGTLALYLAANNPDLVDGLICYSPNVDIVDKSSILLTKPWGLQIARLVLGGKYREDKGSTKEVDRYWNKKYRIEALVALRSLMDATMTKKTFEKIKQPTFVGYYYKDKAHQDPTVDVASVLKMYDQLGTSEALKQKVAFPNAGNHVIAGRSFSKDVEGVEKASFEFAEKILKMKPVELTALN</sequence>
<keyword evidence="1" id="KW-0378">Hydrolase</keyword>
<dbReference type="InterPro" id="IPR029058">
    <property type="entry name" value="AB_hydrolase_fold"/>
</dbReference>
<dbReference type="PANTHER" id="PTHR43798">
    <property type="entry name" value="MONOACYLGLYCEROL LIPASE"/>
    <property type="match status" value="1"/>
</dbReference>